<protein>
    <submittedName>
        <fullName evidence="2">Uncharacterized protein</fullName>
    </submittedName>
</protein>
<keyword evidence="3" id="KW-1185">Reference proteome</keyword>
<dbReference type="EMBL" id="MU855771">
    <property type="protein sequence ID" value="KAK3899539.1"/>
    <property type="molecule type" value="Genomic_DNA"/>
</dbReference>
<evidence type="ECO:0000313" key="2">
    <source>
        <dbReference type="EMBL" id="KAK3899539.1"/>
    </source>
</evidence>
<reference evidence="2" key="1">
    <citation type="journal article" date="2023" name="Mol. Phylogenet. Evol.">
        <title>Genome-scale phylogeny and comparative genomics of the fungal order Sordariales.</title>
        <authorList>
            <person name="Hensen N."/>
            <person name="Bonometti L."/>
            <person name="Westerberg I."/>
            <person name="Brannstrom I.O."/>
            <person name="Guillou S."/>
            <person name="Cros-Aarteil S."/>
            <person name="Calhoun S."/>
            <person name="Haridas S."/>
            <person name="Kuo A."/>
            <person name="Mondo S."/>
            <person name="Pangilinan J."/>
            <person name="Riley R."/>
            <person name="LaButti K."/>
            <person name="Andreopoulos B."/>
            <person name="Lipzen A."/>
            <person name="Chen C."/>
            <person name="Yan M."/>
            <person name="Daum C."/>
            <person name="Ng V."/>
            <person name="Clum A."/>
            <person name="Steindorff A."/>
            <person name="Ohm R.A."/>
            <person name="Martin F."/>
            <person name="Silar P."/>
            <person name="Natvig D.O."/>
            <person name="Lalanne C."/>
            <person name="Gautier V."/>
            <person name="Ament-Velasquez S.L."/>
            <person name="Kruys A."/>
            <person name="Hutchinson M.I."/>
            <person name="Powell A.J."/>
            <person name="Barry K."/>
            <person name="Miller A.N."/>
            <person name="Grigoriev I.V."/>
            <person name="Debuchy R."/>
            <person name="Gladieux P."/>
            <person name="Hiltunen Thoren M."/>
            <person name="Johannesson H."/>
        </authorList>
    </citation>
    <scope>NUCLEOTIDE SEQUENCE</scope>
    <source>
        <strain evidence="2">CBS 103.79</strain>
    </source>
</reference>
<evidence type="ECO:0000313" key="3">
    <source>
        <dbReference type="Proteomes" id="UP001303889"/>
    </source>
</evidence>
<proteinExistence type="predicted"/>
<comment type="caution">
    <text evidence="2">The sequence shown here is derived from an EMBL/GenBank/DDBJ whole genome shotgun (WGS) entry which is preliminary data.</text>
</comment>
<dbReference type="AlphaFoldDB" id="A0AAN6RQY5"/>
<gene>
    <name evidence="2" type="ORF">C8A05DRAFT_36833</name>
</gene>
<feature type="region of interest" description="Disordered" evidence="1">
    <location>
        <begin position="1"/>
        <end position="65"/>
    </location>
</feature>
<feature type="non-terminal residue" evidence="2">
    <location>
        <position position="141"/>
    </location>
</feature>
<sequence length="141" mass="15706">MKIPVNRLLQAPHPIGRVPEPGTPARTEGTPGGAQRVVDLHDKDTPEDDQQTDSASEVDTAPYGTVSVPQKRGLFQACVDIQSDVCEVPLKLVVRRFTPIPHKDSIHRSWVDHKTGVKKFKPTTPYAIVNMKNAVWEMRAY</sequence>
<name>A0AAN6RQY5_9PEZI</name>
<accession>A0AAN6RQY5</accession>
<evidence type="ECO:0000256" key="1">
    <source>
        <dbReference type="SAM" id="MobiDB-lite"/>
    </source>
</evidence>
<reference evidence="2" key="2">
    <citation type="submission" date="2023-05" db="EMBL/GenBank/DDBJ databases">
        <authorList>
            <consortium name="Lawrence Berkeley National Laboratory"/>
            <person name="Steindorff A."/>
            <person name="Hensen N."/>
            <person name="Bonometti L."/>
            <person name="Westerberg I."/>
            <person name="Brannstrom I.O."/>
            <person name="Guillou S."/>
            <person name="Cros-Aarteil S."/>
            <person name="Calhoun S."/>
            <person name="Haridas S."/>
            <person name="Kuo A."/>
            <person name="Mondo S."/>
            <person name="Pangilinan J."/>
            <person name="Riley R."/>
            <person name="Labutti K."/>
            <person name="Andreopoulos B."/>
            <person name="Lipzen A."/>
            <person name="Chen C."/>
            <person name="Yanf M."/>
            <person name="Daum C."/>
            <person name="Ng V."/>
            <person name="Clum A."/>
            <person name="Ohm R."/>
            <person name="Martin F."/>
            <person name="Silar P."/>
            <person name="Natvig D."/>
            <person name="Lalanne C."/>
            <person name="Gautier V."/>
            <person name="Ament-Velasquez S.L."/>
            <person name="Kruys A."/>
            <person name="Hutchinson M.I."/>
            <person name="Powell A.J."/>
            <person name="Barry K."/>
            <person name="Miller A.N."/>
            <person name="Grigoriev I.V."/>
            <person name="Debuchy R."/>
            <person name="Gladieux P."/>
            <person name="Thoren M.H."/>
            <person name="Johannesson H."/>
        </authorList>
    </citation>
    <scope>NUCLEOTIDE SEQUENCE</scope>
    <source>
        <strain evidence="2">CBS 103.79</strain>
    </source>
</reference>
<organism evidence="2 3">
    <name type="scientific">Staphylotrichum tortipilum</name>
    <dbReference type="NCBI Taxonomy" id="2831512"/>
    <lineage>
        <taxon>Eukaryota</taxon>
        <taxon>Fungi</taxon>
        <taxon>Dikarya</taxon>
        <taxon>Ascomycota</taxon>
        <taxon>Pezizomycotina</taxon>
        <taxon>Sordariomycetes</taxon>
        <taxon>Sordariomycetidae</taxon>
        <taxon>Sordariales</taxon>
        <taxon>Chaetomiaceae</taxon>
        <taxon>Staphylotrichum</taxon>
    </lineage>
</organism>
<dbReference type="Proteomes" id="UP001303889">
    <property type="component" value="Unassembled WGS sequence"/>
</dbReference>